<proteinExistence type="inferred from homology"/>
<feature type="transmembrane region" description="Helical" evidence="7">
    <location>
        <begin position="146"/>
        <end position="168"/>
    </location>
</feature>
<dbReference type="GO" id="GO:0035435">
    <property type="term" value="P:phosphate ion transmembrane transport"/>
    <property type="evidence" value="ECO:0007669"/>
    <property type="project" value="EnsemblFungi"/>
</dbReference>
<feature type="transmembrane region" description="Helical" evidence="7">
    <location>
        <begin position="404"/>
        <end position="423"/>
    </location>
</feature>
<feature type="transmembrane region" description="Helical" evidence="7">
    <location>
        <begin position="117"/>
        <end position="134"/>
    </location>
</feature>
<keyword evidence="6 7" id="KW-0472">Membrane</keyword>
<dbReference type="PANTHER" id="PTHR11101:SF55">
    <property type="entry name" value="PHOSPHATE TRANSPORTER"/>
    <property type="match status" value="1"/>
</dbReference>
<dbReference type="AlphaFoldDB" id="A0A1E1KDT1"/>
<organism evidence="8 9">
    <name type="scientific">Rhynchosporium agropyri</name>
    <dbReference type="NCBI Taxonomy" id="914238"/>
    <lineage>
        <taxon>Eukaryota</taxon>
        <taxon>Fungi</taxon>
        <taxon>Dikarya</taxon>
        <taxon>Ascomycota</taxon>
        <taxon>Pezizomycotina</taxon>
        <taxon>Leotiomycetes</taxon>
        <taxon>Helotiales</taxon>
        <taxon>Ploettnerulaceae</taxon>
        <taxon>Rhynchosporium</taxon>
    </lineage>
</organism>
<keyword evidence="3 7" id="KW-0592">Phosphate transport</keyword>
<keyword evidence="4 7" id="KW-0812">Transmembrane</keyword>
<name>A0A1E1KDT1_9HELO</name>
<evidence type="ECO:0000256" key="4">
    <source>
        <dbReference type="ARBA" id="ARBA00022692"/>
    </source>
</evidence>
<dbReference type="Pfam" id="PF01384">
    <property type="entry name" value="PHO4"/>
    <property type="match status" value="1"/>
</dbReference>
<evidence type="ECO:0000256" key="5">
    <source>
        <dbReference type="ARBA" id="ARBA00022989"/>
    </source>
</evidence>
<evidence type="ECO:0000256" key="1">
    <source>
        <dbReference type="ARBA" id="ARBA00004141"/>
    </source>
</evidence>
<feature type="transmembrane region" description="Helical" evidence="7">
    <location>
        <begin position="47"/>
        <end position="65"/>
    </location>
</feature>
<comment type="similarity">
    <text evidence="7">Belongs to the inorganic phosphate transporter (PiT) (TC 2.A.20) family.</text>
</comment>
<evidence type="ECO:0000256" key="2">
    <source>
        <dbReference type="ARBA" id="ARBA00022448"/>
    </source>
</evidence>
<feature type="transmembrane region" description="Helical" evidence="7">
    <location>
        <begin position="7"/>
        <end position="27"/>
    </location>
</feature>
<evidence type="ECO:0000256" key="3">
    <source>
        <dbReference type="ARBA" id="ARBA00022592"/>
    </source>
</evidence>
<reference evidence="9" key="1">
    <citation type="submission" date="2016-03" db="EMBL/GenBank/DDBJ databases">
        <authorList>
            <person name="Guldener U."/>
        </authorList>
    </citation>
    <scope>NUCLEOTIDE SEQUENCE [LARGE SCALE GENOMIC DNA]</scope>
    <source>
        <strain evidence="9">04CH-RAC-A.6.1</strain>
    </source>
</reference>
<dbReference type="GO" id="GO:0042802">
    <property type="term" value="F:identical protein binding"/>
    <property type="evidence" value="ECO:0007669"/>
    <property type="project" value="EnsemblFungi"/>
</dbReference>
<keyword evidence="5 7" id="KW-1133">Transmembrane helix</keyword>
<dbReference type="PANTHER" id="PTHR11101">
    <property type="entry name" value="PHOSPHATE TRANSPORTER"/>
    <property type="match status" value="1"/>
</dbReference>
<dbReference type="Proteomes" id="UP000178912">
    <property type="component" value="Unassembled WGS sequence"/>
</dbReference>
<evidence type="ECO:0000256" key="6">
    <source>
        <dbReference type="ARBA" id="ARBA00023136"/>
    </source>
</evidence>
<feature type="transmembrane region" description="Helical" evidence="7">
    <location>
        <begin position="492"/>
        <end position="518"/>
    </location>
</feature>
<dbReference type="GO" id="GO:0005436">
    <property type="term" value="F:sodium:phosphate symporter activity"/>
    <property type="evidence" value="ECO:0007669"/>
    <property type="project" value="EnsemblFungi"/>
</dbReference>
<dbReference type="EMBL" id="FJUX01000025">
    <property type="protein sequence ID" value="CZS96151.1"/>
    <property type="molecule type" value="Genomic_DNA"/>
</dbReference>
<comment type="function">
    <text evidence="7">Sodium-phosphate symporter.</text>
</comment>
<protein>
    <recommendedName>
        <fullName evidence="7">Phosphate transporter</fullName>
    </recommendedName>
</protein>
<feature type="transmembrane region" description="Helical" evidence="7">
    <location>
        <begin position="219"/>
        <end position="242"/>
    </location>
</feature>
<keyword evidence="2 7" id="KW-0813">Transport</keyword>
<sequence length="523" mass="56275">MPALEEVTWIIAVTSVAFCASSLGNGANDVSNSYATAIASGTLTFKQAGVLAILTEFAGAVALGGRVTEKIKNGVINVHHFDQHPSALVLAMGCVEFGTSAWLTIATSMGLPVSTTQTVVACLAGVGIASGATLKWGWQGKGLSSIAAAWLISPLFAGVVAALIQSLLNVTVINKNNPYESALRSMPFYIAATCTLFPVFILLELLSKQSIQEFGIARFVIPIVGTFIVILFLAYFFAIPYFRRSLEEDKKDCRLRLIHIPMGPLLLRENPPYYLPNKKECNAHFLSVEAKSSSSSPIEKKYLGPTADLPFYRPARVLSYAKYFLLHGVSQDCVTFNSAKVNEAHSHAKIHDVKVERIWMPQLTLAAALMSAAHGSNDVANALGPWVAAYQTWRNGAILEDADSPIWIIVIAALLIGVGFWFFGYKVVRSLGNKITHISPTRSFVINIASSITVLLSSKFGLPVSTTQCQLGATIGVGLCISSTKAVNWKQIGFIIIGWIFTIPVAGLIAGLLMAMGLNTPHQ</sequence>
<dbReference type="InterPro" id="IPR001204">
    <property type="entry name" value="Phos_transporter"/>
</dbReference>
<dbReference type="OrthoDB" id="260807at2759"/>
<evidence type="ECO:0000256" key="7">
    <source>
        <dbReference type="RuleBase" id="RU363058"/>
    </source>
</evidence>
<keyword evidence="9" id="KW-1185">Reference proteome</keyword>
<feature type="transmembrane region" description="Helical" evidence="7">
    <location>
        <begin position="86"/>
        <end position="105"/>
    </location>
</feature>
<dbReference type="GO" id="GO:0005886">
    <property type="term" value="C:plasma membrane"/>
    <property type="evidence" value="ECO:0007669"/>
    <property type="project" value="EnsemblFungi"/>
</dbReference>
<evidence type="ECO:0000313" key="9">
    <source>
        <dbReference type="Proteomes" id="UP000178912"/>
    </source>
</evidence>
<comment type="subcellular location">
    <subcellularLocation>
        <location evidence="1 7">Membrane</location>
        <topology evidence="1 7">Multi-pass membrane protein</topology>
    </subcellularLocation>
</comment>
<evidence type="ECO:0000313" key="8">
    <source>
        <dbReference type="EMBL" id="CZS96151.1"/>
    </source>
</evidence>
<accession>A0A1E1KDT1</accession>
<gene>
    <name evidence="8" type="ORF">RAG0_05589</name>
</gene>
<feature type="transmembrane region" description="Helical" evidence="7">
    <location>
        <begin position="188"/>
        <end position="207"/>
    </location>
</feature>